<dbReference type="AlphaFoldDB" id="A0A167RIG4"/>
<name>A0A167RIG4_PENCH</name>
<dbReference type="Proteomes" id="UP000076449">
    <property type="component" value="Chromosome III"/>
</dbReference>
<sequence length="123" mass="13447">MGRGASITVGKFLCHLEGHPGLKAFMRIYHQIPIAGTEYADPDILAQRAVLPEVYGELESLMLLKGCPAVPQFLGHAKKKHKESTDSLLVATHIFRVEKSPRGTSDEGILLELESLRARGATL</sequence>
<organism evidence="1">
    <name type="scientific">Penicillium chrysogenum</name>
    <name type="common">Penicillium notatum</name>
    <dbReference type="NCBI Taxonomy" id="5076"/>
    <lineage>
        <taxon>Eukaryota</taxon>
        <taxon>Fungi</taxon>
        <taxon>Dikarya</taxon>
        <taxon>Ascomycota</taxon>
        <taxon>Pezizomycotina</taxon>
        <taxon>Eurotiomycetes</taxon>
        <taxon>Eurotiomycetidae</taxon>
        <taxon>Eurotiales</taxon>
        <taxon>Aspergillaceae</taxon>
        <taxon>Penicillium</taxon>
        <taxon>Penicillium chrysogenum species complex</taxon>
    </lineage>
</organism>
<evidence type="ECO:0000313" key="1">
    <source>
        <dbReference type="EMBL" id="KZN86031.1"/>
    </source>
</evidence>
<proteinExistence type="predicted"/>
<reference evidence="1" key="1">
    <citation type="journal article" date="2014" name="Genome Announc.">
        <title>Complete sequencing and chromosome-scale genome assembly of the industrial progenitor strain P2niaD18 from the penicillin producer Penicillium chrysogenum.</title>
        <authorList>
            <person name="Specht T."/>
            <person name="Dahlmann T.A."/>
            <person name="Zadra I."/>
            <person name="Kurnsteiner H."/>
            <person name="Kuck U."/>
        </authorList>
    </citation>
    <scope>NUCLEOTIDE SEQUENCE [LARGE SCALE GENOMIC DNA]</scope>
    <source>
        <strain evidence="1">P2niaD18</strain>
    </source>
</reference>
<protein>
    <submittedName>
        <fullName evidence="1">Uncharacterized protein</fullName>
    </submittedName>
</protein>
<gene>
    <name evidence="1" type="ORF">EN45_102270</name>
</gene>
<dbReference type="EMBL" id="CM002800">
    <property type="protein sequence ID" value="KZN86031.1"/>
    <property type="molecule type" value="Genomic_DNA"/>
</dbReference>
<accession>A0A167RIG4</accession>
<dbReference type="PhylomeDB" id="A0A167RIG4"/>